<evidence type="ECO:0000313" key="1">
    <source>
        <dbReference type="EMBL" id="PWN50017.1"/>
    </source>
</evidence>
<name>A0ACD0NW48_9BASI</name>
<reference evidence="1 2" key="1">
    <citation type="journal article" date="2018" name="Mol. Biol. Evol.">
        <title>Broad Genomic Sampling Reveals a Smut Pathogenic Ancestry of the Fungal Clade Ustilaginomycotina.</title>
        <authorList>
            <person name="Kijpornyongpan T."/>
            <person name="Mondo S.J."/>
            <person name="Barry K."/>
            <person name="Sandor L."/>
            <person name="Lee J."/>
            <person name="Lipzen A."/>
            <person name="Pangilinan J."/>
            <person name="LaButti K."/>
            <person name="Hainaut M."/>
            <person name="Henrissat B."/>
            <person name="Grigoriev I.V."/>
            <person name="Spatafora J.W."/>
            <person name="Aime M.C."/>
        </authorList>
    </citation>
    <scope>NUCLEOTIDE SEQUENCE [LARGE SCALE GENOMIC DNA]</scope>
    <source>
        <strain evidence="1 2">SA 807</strain>
    </source>
</reference>
<organism evidence="1 2">
    <name type="scientific">Violaceomyces palustris</name>
    <dbReference type="NCBI Taxonomy" id="1673888"/>
    <lineage>
        <taxon>Eukaryota</taxon>
        <taxon>Fungi</taxon>
        <taxon>Dikarya</taxon>
        <taxon>Basidiomycota</taxon>
        <taxon>Ustilaginomycotina</taxon>
        <taxon>Ustilaginomycetes</taxon>
        <taxon>Violaceomycetales</taxon>
        <taxon>Violaceomycetaceae</taxon>
        <taxon>Violaceomyces</taxon>
    </lineage>
</organism>
<gene>
    <name evidence="1" type="ORF">IE53DRAFT_374837</name>
</gene>
<dbReference type="Proteomes" id="UP000245626">
    <property type="component" value="Unassembled WGS sequence"/>
</dbReference>
<accession>A0ACD0NW48</accession>
<sequence length="1425" mass="152070">MASIEPTSASTVIQPNGHGDSQVFRKSALTTAAEGSVERCKSDSDQEVAASEAVQESNKDVPYLPGSFDSDSTKASGSNQTDTEAAAQASTSTEESASTSTPAPPARRPIYKIKSRSKPKGILKPAPPPQKGFSFRRDILQNLNTRLAQQGVNMQVPVPQAGTAQAATSYIGGMFRKIGGIAAGAAGVASSGTGIGSGFLQSVGGASGSGGGNAESAYHQGQEGLMTKQGSTSSAQSDTTSIASSATSAVAGSVAMSSTLSNPTASAAPLKKVQFQVSLMNITYPIVGSGTPQDEDLTRLRIEKEHRQMLRARKDKTWTPEELEMLYRECCRTREEHPLKRMRLVFQEAAQASPPGLRTMDLSFVPLDRHAIEPIADLLSVDFGLSKLILENCALTDDSAKSILHALLVSGTLPNLSLASNRKIRFNGWRYIAIFMRRARALRYLDLSENSINKPALEHIVQAISKPPHLVTVAPRMEKAGSSSTMNGKKTDKSTTVDNQEDDADYDEEGEPLMPTAPLLRDVSEEEEPPSSALISLRLENCGLKTASLEMLAQAVRFSDLRHLSLRRNRINQLGTVALAVMLKDYPDSYTGTADGVGAMPTIPSRSATSPNPSGSGVAYAVRSANAQQASLNETSTRQPRSAEIGSDSGLRRSYSPILPDVPLIISSPGGGVTSRKMPKFADGQLPDRRGSNGQVFGSPVGPMSPGSEMDLKLTDNERRAATSGAAPDLTEEEAIAIYQAKRAKRILADLPRVGNLLTLDLKSNDIRGGVVYLAQVLKKNRTLRVLNLSDNNIEMPGLVAIAEALKYNSTLETLDMSHNPCSGPGLEGITTLRTAFTLNSNLKRLFLNDTDLSSEGAIALAEFLPEAKSLIHLDLAENFDIDIAGVMALAVSVKMNKSLRCLDLNIPPNDPDFARLSQEILQSCIRNTEAAQLKATQRGLKQPVAAPIYKSVVARAAREKDERQKAVQAARAAEEQAALAQASGRRAGAEDLLSAAAECRNVLKDLLKGEEKRRKENPDQKVDPAATRDFVDDLTTQSKSLKARLGELAATMEDEVILERALSLHDELEEVSSRLENFYRSSSSNGGVGHKNPQNSSQQQTAGGMLNPPVIDSALSSPTFSIGDSDDEDSEEEEKEESSRARGSSTNPTKSPLDKFPTASSLTDAISSKKERRKSLEASSSSSPAKSWRKKATSNLSIDTDLGKGEEDEETVEEEDEELVAEKEVPEDQDEGDPRGGKSSKPPKSPVEDKAKGQLSEEGELFRKAKSLGIDSGEFLNEDEEGGRGGGDGEGTQGEGASAVTRAEAWTGSPSMEKGSTSAPSQRSSSSSSTHSIVSSTSSTSSTSSPSSFSAVKNLKNDNTSGEEKTGEELEDLSGEQLRKDLLGKDVPDRRRSSPKGKSLHLGWTAETDSPSDNPEALPGQSSV</sequence>
<keyword evidence="2" id="KW-1185">Reference proteome</keyword>
<evidence type="ECO:0000313" key="2">
    <source>
        <dbReference type="Proteomes" id="UP000245626"/>
    </source>
</evidence>
<protein>
    <submittedName>
        <fullName evidence="1">Uncharacterized protein</fullName>
    </submittedName>
</protein>
<proteinExistence type="predicted"/>
<dbReference type="EMBL" id="KZ819979">
    <property type="protein sequence ID" value="PWN50017.1"/>
    <property type="molecule type" value="Genomic_DNA"/>
</dbReference>